<dbReference type="InterPro" id="IPR036388">
    <property type="entry name" value="WH-like_DNA-bd_sf"/>
</dbReference>
<dbReference type="InterPro" id="IPR036390">
    <property type="entry name" value="WH_DNA-bd_sf"/>
</dbReference>
<accession>A0ABW3H2Z9</accession>
<evidence type="ECO:0000313" key="3">
    <source>
        <dbReference type="Proteomes" id="UP001596977"/>
    </source>
</evidence>
<feature type="region of interest" description="Disordered" evidence="1">
    <location>
        <begin position="184"/>
        <end position="212"/>
    </location>
</feature>
<evidence type="ECO:0000313" key="2">
    <source>
        <dbReference type="EMBL" id="MFD0945554.1"/>
    </source>
</evidence>
<dbReference type="Proteomes" id="UP001596977">
    <property type="component" value="Unassembled WGS sequence"/>
</dbReference>
<evidence type="ECO:0000256" key="1">
    <source>
        <dbReference type="SAM" id="MobiDB-lite"/>
    </source>
</evidence>
<name>A0ABW3H2Z9_9SPHN</name>
<feature type="compositionally biased region" description="Basic and acidic residues" evidence="1">
    <location>
        <begin position="197"/>
        <end position="212"/>
    </location>
</feature>
<reference evidence="3" key="1">
    <citation type="journal article" date="2019" name="Int. J. Syst. Evol. Microbiol.">
        <title>The Global Catalogue of Microorganisms (GCM) 10K type strain sequencing project: providing services to taxonomists for standard genome sequencing and annotation.</title>
        <authorList>
            <consortium name="The Broad Institute Genomics Platform"/>
            <consortium name="The Broad Institute Genome Sequencing Center for Infectious Disease"/>
            <person name="Wu L."/>
            <person name="Ma J."/>
        </authorList>
    </citation>
    <scope>NUCLEOTIDE SEQUENCE [LARGE SCALE GENOMIC DNA]</scope>
    <source>
        <strain evidence="3">CCUG 62982</strain>
    </source>
</reference>
<proteinExistence type="predicted"/>
<dbReference type="RefSeq" id="WP_264942208.1">
    <property type="nucleotide sequence ID" value="NZ_JAPDRA010000001.1"/>
</dbReference>
<organism evidence="2 3">
    <name type="scientific">Sphingomonas canadensis</name>
    <dbReference type="NCBI Taxonomy" id="1219257"/>
    <lineage>
        <taxon>Bacteria</taxon>
        <taxon>Pseudomonadati</taxon>
        <taxon>Pseudomonadota</taxon>
        <taxon>Alphaproteobacteria</taxon>
        <taxon>Sphingomonadales</taxon>
        <taxon>Sphingomonadaceae</taxon>
        <taxon>Sphingomonas</taxon>
    </lineage>
</organism>
<dbReference type="SUPFAM" id="SSF46785">
    <property type="entry name" value="Winged helix' DNA-binding domain"/>
    <property type="match status" value="1"/>
</dbReference>
<dbReference type="Gene3D" id="1.10.10.10">
    <property type="entry name" value="Winged helix-like DNA-binding domain superfamily/Winged helix DNA-binding domain"/>
    <property type="match status" value="1"/>
</dbReference>
<gene>
    <name evidence="2" type="ORF">ACFQ1E_04290</name>
</gene>
<comment type="caution">
    <text evidence="2">The sequence shown here is derived from an EMBL/GenBank/DDBJ whole genome shotgun (WGS) entry which is preliminary data.</text>
</comment>
<keyword evidence="3" id="KW-1185">Reference proteome</keyword>
<evidence type="ECO:0008006" key="4">
    <source>
        <dbReference type="Google" id="ProtNLM"/>
    </source>
</evidence>
<protein>
    <recommendedName>
        <fullName evidence="4">HTH marR-type domain-containing protein</fullName>
    </recommendedName>
</protein>
<sequence>MGIKVGPNANADPYQADYARQGSALVVAESDGDAHEAVAALEAAGIRTCRRIGFAEAAAGLERQYAMDLLLIEGEAAPDALLDLVLPQADTVARERQLGLVATVSPEQIDIAATHLLGGEALMLCRPTQGDRAAAVAVARMRAAQRRHFRVRSPARAVPEPDGSPLQRLSEEMARLAEELARLSRGDEQGNGAMPLREPDGGYRGPDEDRPEATAAEIRAVIRARRMRSQFFRGDLFADPAWDMLLDLFAAHLERRRVSVSSLCIAAAVPPTTALRWIGTLHDARLFERQADPSDRRRAYIALSPMGLDGMRGYAAAVKRAGLAIV</sequence>
<dbReference type="EMBL" id="JBHTJG010000001">
    <property type="protein sequence ID" value="MFD0945554.1"/>
    <property type="molecule type" value="Genomic_DNA"/>
</dbReference>